<dbReference type="NCBIfam" id="NF008907">
    <property type="entry name" value="PRK12270.1"/>
    <property type="match status" value="1"/>
</dbReference>
<dbReference type="InterPro" id="IPR029061">
    <property type="entry name" value="THDP-binding"/>
</dbReference>
<dbReference type="Pfam" id="PF16870">
    <property type="entry name" value="OxoGdeHyase_C"/>
    <property type="match status" value="1"/>
</dbReference>
<dbReference type="RefSeq" id="WP_279241463.1">
    <property type="nucleotide sequence ID" value="NZ_CP036501.1"/>
</dbReference>
<dbReference type="Proteomes" id="UP001317963">
    <property type="component" value="Chromosome"/>
</dbReference>
<dbReference type="Gene3D" id="3.40.50.970">
    <property type="match status" value="1"/>
</dbReference>
<dbReference type="GO" id="GO:0004591">
    <property type="term" value="F:oxoglutarate dehydrogenase (succinyl-transferring) activity"/>
    <property type="evidence" value="ECO:0007669"/>
    <property type="project" value="UniProtKB-EC"/>
</dbReference>
<dbReference type="Pfam" id="PF16078">
    <property type="entry name" value="2-oxogl_dehyd_N"/>
    <property type="match status" value="1"/>
</dbReference>
<proteinExistence type="inferred from homology"/>
<feature type="compositionally biased region" description="Polar residues" evidence="7">
    <location>
        <begin position="10"/>
        <end position="20"/>
    </location>
</feature>
<keyword evidence="10" id="KW-1185">Reference proteome</keyword>
<dbReference type="SMART" id="SM00861">
    <property type="entry name" value="Transket_pyr"/>
    <property type="match status" value="1"/>
</dbReference>
<dbReference type="Gene3D" id="1.10.287.1150">
    <property type="entry name" value="TPP helical domain"/>
    <property type="match status" value="1"/>
</dbReference>
<dbReference type="PIRSF" id="PIRSF000157">
    <property type="entry name" value="Oxoglu_dh_E1"/>
    <property type="match status" value="1"/>
</dbReference>
<comment type="cofactor">
    <cofactor evidence="1">
        <name>thiamine diphosphate</name>
        <dbReference type="ChEBI" id="CHEBI:58937"/>
    </cofactor>
</comment>
<dbReference type="NCBIfam" id="NF006914">
    <property type="entry name" value="PRK09404.1"/>
    <property type="match status" value="1"/>
</dbReference>
<protein>
    <recommendedName>
        <fullName evidence="4">oxoglutarate dehydrogenase (succinyl-transferring)</fullName>
        <ecNumber evidence="4">1.2.4.2</ecNumber>
    </recommendedName>
</protein>
<dbReference type="InterPro" id="IPR005475">
    <property type="entry name" value="Transketolase-like_Pyr-bd"/>
</dbReference>
<dbReference type="Gene3D" id="3.40.50.11610">
    <property type="entry name" value="Multifunctional 2-oxoglutarate metabolism enzyme, C-terminal domain"/>
    <property type="match status" value="1"/>
</dbReference>
<dbReference type="InterPro" id="IPR011603">
    <property type="entry name" value="2oxoglutarate_DH_E1"/>
</dbReference>
<evidence type="ECO:0000256" key="5">
    <source>
        <dbReference type="ARBA" id="ARBA00023002"/>
    </source>
</evidence>
<evidence type="ECO:0000313" key="10">
    <source>
        <dbReference type="Proteomes" id="UP001317963"/>
    </source>
</evidence>
<keyword evidence="5 9" id="KW-0560">Oxidoreductase</keyword>
<feature type="region of interest" description="Disordered" evidence="7">
    <location>
        <begin position="1"/>
        <end position="22"/>
    </location>
</feature>
<comment type="function">
    <text evidence="2">E1 component of the 2-oxoglutarate dehydrogenase (OGDH) complex which catalyzes the decarboxylation of 2-oxoglutarate, the first step in the conversion of 2-oxoglutarate to succinyl-CoA and CO(2).</text>
</comment>
<name>A0ABY6Q7V8_9GAMM</name>
<organism evidence="9 10">
    <name type="scientific">Candidatus Paraluminiphilus aquimaris</name>
    <dbReference type="NCBI Taxonomy" id="2518994"/>
    <lineage>
        <taxon>Bacteria</taxon>
        <taxon>Pseudomonadati</taxon>
        <taxon>Pseudomonadota</taxon>
        <taxon>Gammaproteobacteria</taxon>
        <taxon>Cellvibrionales</taxon>
        <taxon>Halieaceae</taxon>
        <taxon>Candidatus Paraluminiphilus</taxon>
    </lineage>
</organism>
<evidence type="ECO:0000256" key="3">
    <source>
        <dbReference type="ARBA" id="ARBA00006936"/>
    </source>
</evidence>
<dbReference type="EMBL" id="CP036501">
    <property type="protein sequence ID" value="UZP74995.1"/>
    <property type="molecule type" value="Genomic_DNA"/>
</dbReference>
<evidence type="ECO:0000256" key="1">
    <source>
        <dbReference type="ARBA" id="ARBA00001964"/>
    </source>
</evidence>
<dbReference type="Pfam" id="PF02779">
    <property type="entry name" value="Transket_pyr"/>
    <property type="match status" value="1"/>
</dbReference>
<dbReference type="InterPro" id="IPR032106">
    <property type="entry name" value="2-oxogl_dehyd_N"/>
</dbReference>
<evidence type="ECO:0000313" key="9">
    <source>
        <dbReference type="EMBL" id="UZP74995.1"/>
    </source>
</evidence>
<evidence type="ECO:0000256" key="2">
    <source>
        <dbReference type="ARBA" id="ARBA00003906"/>
    </source>
</evidence>
<dbReference type="InterPro" id="IPR031717">
    <property type="entry name" value="ODO-1/KGD_C"/>
</dbReference>
<dbReference type="Pfam" id="PF00676">
    <property type="entry name" value="E1_dh"/>
    <property type="match status" value="1"/>
</dbReference>
<dbReference type="NCBIfam" id="TIGR00239">
    <property type="entry name" value="2oxo_dh_E1"/>
    <property type="match status" value="1"/>
</dbReference>
<evidence type="ECO:0000256" key="7">
    <source>
        <dbReference type="SAM" id="MobiDB-lite"/>
    </source>
</evidence>
<dbReference type="InterPro" id="IPR042179">
    <property type="entry name" value="KGD_C_sf"/>
</dbReference>
<evidence type="ECO:0000259" key="8">
    <source>
        <dbReference type="SMART" id="SM00861"/>
    </source>
</evidence>
<feature type="domain" description="Transketolase-like pyrimidine-binding" evidence="8">
    <location>
        <begin position="606"/>
        <end position="799"/>
    </location>
</feature>
<sequence>MDESKDLPSMEQQRSTSHLSGGNAAYVEDLYEAYLKDPNDVPQQWREYFDRLPKVESTTHAVRDLPHSVLRAQFARISKMRVRTEATRSQDSQATEYERKQVRVVQMISAYRQRGHQKAQLDPLALHPRAPVPDLELEFHELSEADLDTVFQVGSLYIGKADATLAEIRAAVEKTYCNTIGAEFMHIVNTDERHWIMSRMESVRSAPVLDRESRIQILRRLIKAEGLEKSLASKYPGTKRFGLEGGESLIPMMAEAIQRSGGYGAKEVCIGMAHRGRLNVLVNILGKNPSELFDEFEGRASYFGSGDVKYHQGFSSNIMTPGGEVHLALAFNPSHLEIVSPVIEGSVRARQDRRKDTTGDAVVPIVIHGDASFAGQGVVMETFQMSQTRGYKTGGTLHIVINNQVGFTTSRQEDARSTEYCTDIAKMVQAPIFHVNGDDPEAVVFATQLAVDFRNQFKKDVVIDLVCYRRRGHNEADEPSVTQPMMYATIKGHASTRDLYAQRLITEDVLTKDEDDALMERYRESLDRGEPMVAQLVMEPNTGLFVDWKPFIGHSWDIECDTTVALSRLRELAEGMGQVPEGFAVQRQVKKLIEDRNKMAAGALEVNWGFAENMAYATLLAEGYPVRMTGQDVGRGTFSHRHAVLHAQNKHHAHVPLQHLSEDQAEFNIYDSLLSEEAVLAFEYGYATTAPTGLVIWEAQFGDFANGAQVVIDQFITSGEYKWARLCGLTMLLPHGYEGQGPEHSSARLERYLQLSAQENIQVCVPSTPAQVFHMLRRQAIRPLRKPLIVMSPKSLLRHKAAVSTMDELATGQFQNVIDDPHVADKSAVTRVVLCSGKVFYDLDAARDEKGSEHVALVRIEQLYPLPEAQLKEVLSNYPREANVVWCQEEPMNQGAWYSIQDPLRRLVSLSMFGAELRYIGRTASASVSAGYMALHVKEQDAFISAALG</sequence>
<evidence type="ECO:0000256" key="6">
    <source>
        <dbReference type="ARBA" id="ARBA00023052"/>
    </source>
</evidence>
<dbReference type="CDD" id="cd02016">
    <property type="entry name" value="TPP_E1_OGDC_like"/>
    <property type="match status" value="1"/>
</dbReference>
<dbReference type="PANTHER" id="PTHR23152">
    <property type="entry name" value="2-OXOGLUTARATE DEHYDROGENASE"/>
    <property type="match status" value="1"/>
</dbReference>
<dbReference type="SUPFAM" id="SSF52518">
    <property type="entry name" value="Thiamin diphosphate-binding fold (THDP-binding)"/>
    <property type="match status" value="2"/>
</dbReference>
<dbReference type="Gene3D" id="3.40.50.12470">
    <property type="match status" value="1"/>
</dbReference>
<evidence type="ECO:0000256" key="4">
    <source>
        <dbReference type="ARBA" id="ARBA00012280"/>
    </source>
</evidence>
<dbReference type="InterPro" id="IPR001017">
    <property type="entry name" value="DH_E1"/>
</dbReference>
<comment type="similarity">
    <text evidence="3">Belongs to the alpha-ketoglutarate dehydrogenase family.</text>
</comment>
<reference evidence="9 10" key="1">
    <citation type="submission" date="2019-02" db="EMBL/GenBank/DDBJ databases">
        <title>Halieaceae_genomes.</title>
        <authorList>
            <person name="Li S.-H."/>
        </authorList>
    </citation>
    <scope>NUCLEOTIDE SEQUENCE [LARGE SCALE GENOMIC DNA]</scope>
    <source>
        <strain evidence="9 10">JH123</strain>
    </source>
</reference>
<keyword evidence="6" id="KW-0786">Thiamine pyrophosphate</keyword>
<accession>A0ABY6Q7V8</accession>
<dbReference type="EC" id="1.2.4.2" evidence="4"/>
<gene>
    <name evidence="9" type="ORF">E0F26_09720</name>
</gene>
<dbReference type="PANTHER" id="PTHR23152:SF4">
    <property type="entry name" value="2-OXOADIPATE DEHYDROGENASE COMPLEX COMPONENT E1"/>
    <property type="match status" value="1"/>
</dbReference>